<dbReference type="InterPro" id="IPR017871">
    <property type="entry name" value="ABC_transporter-like_CS"/>
</dbReference>
<dbReference type="PROSITE" id="PS00211">
    <property type="entry name" value="ABC_TRANSPORTER_1"/>
    <property type="match status" value="1"/>
</dbReference>
<dbReference type="PROSITE" id="PS50893">
    <property type="entry name" value="ABC_TRANSPORTER_2"/>
    <property type="match status" value="1"/>
</dbReference>
<evidence type="ECO:0000256" key="2">
    <source>
        <dbReference type="ARBA" id="ARBA00022741"/>
    </source>
</evidence>
<keyword evidence="2" id="KW-0547">Nucleotide-binding</keyword>
<keyword evidence="1" id="KW-0813">Transport</keyword>
<sequence length="232" mass="25380">MQKSVPRTLINLQNVSKNFVSGKVSYHAVRNANLQITEGDMASIRGTSGSGKTTLLCIIGLLESLSGGQYDLCDFPTTQLKEKQLSILRNKNIGWIFQNFNLINDLTVAQNVCAPLRYNKSLSSKAYTALVTDALTEVGMLEKANAFPSQLSGGQQQRVAIARAIINKPDIILADEPTGNLDKENSAKVMSLLQRLNQSGATILVVTHDLDIANMFPIQYQMDDGTLSRLHV</sequence>
<comment type="similarity">
    <text evidence="4">Belongs to the ABC transporter superfamily. Macrolide exporter (TC 3.A.1.122) family.</text>
</comment>
<dbReference type="Proteomes" id="UP000478837">
    <property type="component" value="Unassembled WGS sequence"/>
</dbReference>
<evidence type="ECO:0000256" key="3">
    <source>
        <dbReference type="ARBA" id="ARBA00022840"/>
    </source>
</evidence>
<dbReference type="GO" id="GO:0005886">
    <property type="term" value="C:plasma membrane"/>
    <property type="evidence" value="ECO:0007669"/>
    <property type="project" value="TreeGrafter"/>
</dbReference>
<dbReference type="GO" id="GO:0016887">
    <property type="term" value="F:ATP hydrolysis activity"/>
    <property type="evidence" value="ECO:0007669"/>
    <property type="project" value="InterPro"/>
</dbReference>
<dbReference type="Gene3D" id="3.40.50.300">
    <property type="entry name" value="P-loop containing nucleotide triphosphate hydrolases"/>
    <property type="match status" value="1"/>
</dbReference>
<reference evidence="6 7" key="1">
    <citation type="submission" date="2020-01" db="EMBL/GenBank/DDBJ databases">
        <title>Genomes of bacteria type strains.</title>
        <authorList>
            <person name="Chen J."/>
            <person name="Zhu S."/>
            <person name="Yang J."/>
        </authorList>
    </citation>
    <scope>NUCLEOTIDE SEQUENCE [LARGE SCALE GENOMIC DNA]</scope>
    <source>
        <strain evidence="6 7">LMG 22958</strain>
    </source>
</reference>
<dbReference type="SUPFAM" id="SSF52540">
    <property type="entry name" value="P-loop containing nucleoside triphosphate hydrolases"/>
    <property type="match status" value="1"/>
</dbReference>
<dbReference type="InterPro" id="IPR015854">
    <property type="entry name" value="ABC_transpr_LolD-like"/>
</dbReference>
<keyword evidence="7" id="KW-1185">Reference proteome</keyword>
<dbReference type="FunFam" id="3.40.50.300:FF:000032">
    <property type="entry name" value="Export ABC transporter ATP-binding protein"/>
    <property type="match status" value="1"/>
</dbReference>
<dbReference type="InterPro" id="IPR003439">
    <property type="entry name" value="ABC_transporter-like_ATP-bd"/>
</dbReference>
<dbReference type="SMART" id="SM00382">
    <property type="entry name" value="AAA"/>
    <property type="match status" value="1"/>
</dbReference>
<keyword evidence="3 6" id="KW-0067">ATP-binding</keyword>
<comment type="caution">
    <text evidence="6">The sequence shown here is derived from an EMBL/GenBank/DDBJ whole genome shotgun (WGS) entry which is preliminary data.</text>
</comment>
<dbReference type="InterPro" id="IPR017911">
    <property type="entry name" value="MacB-like_ATP-bd"/>
</dbReference>
<dbReference type="PANTHER" id="PTHR24220:SF86">
    <property type="entry name" value="ABC TRANSPORTER ABCH.1"/>
    <property type="match status" value="1"/>
</dbReference>
<name>A0A6L9MUS7_9ALTE</name>
<dbReference type="CDD" id="cd03255">
    <property type="entry name" value="ABC_MJ0796_LolCDE_FtsE"/>
    <property type="match status" value="1"/>
</dbReference>
<dbReference type="RefSeq" id="WP_163111662.1">
    <property type="nucleotide sequence ID" value="NZ_JAAAWP010000005.1"/>
</dbReference>
<evidence type="ECO:0000313" key="6">
    <source>
        <dbReference type="EMBL" id="NDW21705.1"/>
    </source>
</evidence>
<proteinExistence type="inferred from homology"/>
<dbReference type="InterPro" id="IPR027417">
    <property type="entry name" value="P-loop_NTPase"/>
</dbReference>
<dbReference type="GO" id="GO:1902495">
    <property type="term" value="C:transmembrane transporter complex"/>
    <property type="evidence" value="ECO:0007669"/>
    <property type="project" value="UniProtKB-ARBA"/>
</dbReference>
<evidence type="ECO:0000256" key="1">
    <source>
        <dbReference type="ARBA" id="ARBA00022448"/>
    </source>
</evidence>
<evidence type="ECO:0000259" key="5">
    <source>
        <dbReference type="PROSITE" id="PS50893"/>
    </source>
</evidence>
<dbReference type="GO" id="GO:0005524">
    <property type="term" value="F:ATP binding"/>
    <property type="evidence" value="ECO:0007669"/>
    <property type="project" value="UniProtKB-KW"/>
</dbReference>
<evidence type="ECO:0000313" key="7">
    <source>
        <dbReference type="Proteomes" id="UP000478837"/>
    </source>
</evidence>
<dbReference type="EMBL" id="JAAAWP010000005">
    <property type="protein sequence ID" value="NDW21705.1"/>
    <property type="molecule type" value="Genomic_DNA"/>
</dbReference>
<evidence type="ECO:0000256" key="4">
    <source>
        <dbReference type="ARBA" id="ARBA00038388"/>
    </source>
</evidence>
<protein>
    <submittedName>
        <fullName evidence="6">ATP-binding cassette domain-containing protein</fullName>
    </submittedName>
</protein>
<accession>A0A6L9MUS7</accession>
<gene>
    <name evidence="6" type="ORF">GTW09_09260</name>
</gene>
<dbReference type="AlphaFoldDB" id="A0A6L9MUS7"/>
<dbReference type="Pfam" id="PF00005">
    <property type="entry name" value="ABC_tran"/>
    <property type="match status" value="1"/>
</dbReference>
<dbReference type="GO" id="GO:0022857">
    <property type="term" value="F:transmembrane transporter activity"/>
    <property type="evidence" value="ECO:0007669"/>
    <property type="project" value="TreeGrafter"/>
</dbReference>
<dbReference type="InterPro" id="IPR003593">
    <property type="entry name" value="AAA+_ATPase"/>
</dbReference>
<dbReference type="PANTHER" id="PTHR24220">
    <property type="entry name" value="IMPORT ATP-BINDING PROTEIN"/>
    <property type="match status" value="1"/>
</dbReference>
<organism evidence="6 7">
    <name type="scientific">Alteromonas hispanica</name>
    <dbReference type="NCBI Taxonomy" id="315421"/>
    <lineage>
        <taxon>Bacteria</taxon>
        <taxon>Pseudomonadati</taxon>
        <taxon>Pseudomonadota</taxon>
        <taxon>Gammaproteobacteria</taxon>
        <taxon>Alteromonadales</taxon>
        <taxon>Alteromonadaceae</taxon>
        <taxon>Alteromonas/Salinimonas group</taxon>
        <taxon>Alteromonas</taxon>
    </lineage>
</organism>
<feature type="domain" description="ABC transporter" evidence="5">
    <location>
        <begin position="10"/>
        <end position="232"/>
    </location>
</feature>